<dbReference type="PANTHER" id="PTHR45528:SF8">
    <property type="entry name" value="HISTIDINE KINASE"/>
    <property type="match status" value="1"/>
</dbReference>
<keyword evidence="7 12" id="KW-0418">Kinase</keyword>
<dbReference type="Proteomes" id="UP000190080">
    <property type="component" value="Unassembled WGS sequence"/>
</dbReference>
<dbReference type="Pfam" id="PF00512">
    <property type="entry name" value="HisKA"/>
    <property type="match status" value="1"/>
</dbReference>
<keyword evidence="6" id="KW-0812">Transmembrane</keyword>
<dbReference type="EMBL" id="MZGV01000055">
    <property type="protein sequence ID" value="OPJ58491.1"/>
    <property type="molecule type" value="Genomic_DNA"/>
</dbReference>
<proteinExistence type="predicted"/>
<dbReference type="AlphaFoldDB" id="A0A1V4IET4"/>
<dbReference type="SMART" id="SM00388">
    <property type="entry name" value="HisKA"/>
    <property type="match status" value="1"/>
</dbReference>
<evidence type="ECO:0000256" key="9">
    <source>
        <dbReference type="ARBA" id="ARBA00023012"/>
    </source>
</evidence>
<dbReference type="EC" id="2.7.13.3" evidence="3"/>
<dbReference type="CDD" id="cd00082">
    <property type="entry name" value="HisKA"/>
    <property type="match status" value="1"/>
</dbReference>
<dbReference type="SUPFAM" id="SSF55874">
    <property type="entry name" value="ATPase domain of HSP90 chaperone/DNA topoisomerase II/histidine kinase"/>
    <property type="match status" value="1"/>
</dbReference>
<reference evidence="12 13" key="1">
    <citation type="submission" date="2017-03" db="EMBL/GenBank/DDBJ databases">
        <title>Genome sequence of Clostridium oryzae DSM 28571.</title>
        <authorList>
            <person name="Poehlein A."/>
            <person name="Daniel R."/>
        </authorList>
    </citation>
    <scope>NUCLEOTIDE SEQUENCE [LARGE SCALE GENOMIC DNA]</scope>
    <source>
        <strain evidence="12 13">DSM 28571</strain>
    </source>
</reference>
<keyword evidence="10" id="KW-0472">Membrane</keyword>
<evidence type="ECO:0000256" key="1">
    <source>
        <dbReference type="ARBA" id="ARBA00000085"/>
    </source>
</evidence>
<dbReference type="Gene3D" id="1.10.287.130">
    <property type="match status" value="1"/>
</dbReference>
<keyword evidence="8" id="KW-1133">Transmembrane helix</keyword>
<evidence type="ECO:0000256" key="8">
    <source>
        <dbReference type="ARBA" id="ARBA00022989"/>
    </source>
</evidence>
<evidence type="ECO:0000256" key="4">
    <source>
        <dbReference type="ARBA" id="ARBA00022553"/>
    </source>
</evidence>
<dbReference type="InterPro" id="IPR005467">
    <property type="entry name" value="His_kinase_dom"/>
</dbReference>
<dbReference type="GO" id="GO:0000155">
    <property type="term" value="F:phosphorelay sensor kinase activity"/>
    <property type="evidence" value="ECO:0007669"/>
    <property type="project" value="InterPro"/>
</dbReference>
<dbReference type="Pfam" id="PF02518">
    <property type="entry name" value="HATPase_c"/>
    <property type="match status" value="1"/>
</dbReference>
<comment type="subcellular location">
    <subcellularLocation>
        <location evidence="2">Membrane</location>
        <topology evidence="2">Multi-pass membrane protein</topology>
    </subcellularLocation>
</comment>
<comment type="catalytic activity">
    <reaction evidence="1">
        <text>ATP + protein L-histidine = ADP + protein N-phospho-L-histidine.</text>
        <dbReference type="EC" id="2.7.13.3"/>
    </reaction>
</comment>
<evidence type="ECO:0000256" key="6">
    <source>
        <dbReference type="ARBA" id="ARBA00022692"/>
    </source>
</evidence>
<evidence type="ECO:0000259" key="11">
    <source>
        <dbReference type="PROSITE" id="PS50109"/>
    </source>
</evidence>
<feature type="domain" description="Histidine kinase" evidence="11">
    <location>
        <begin position="85"/>
        <end position="293"/>
    </location>
</feature>
<comment type="caution">
    <text evidence="12">The sequence shown here is derived from an EMBL/GenBank/DDBJ whole genome shotgun (WGS) entry which is preliminary data.</text>
</comment>
<dbReference type="RefSeq" id="WP_079426978.1">
    <property type="nucleotide sequence ID" value="NZ_MZGV01000055.1"/>
</dbReference>
<evidence type="ECO:0000256" key="10">
    <source>
        <dbReference type="ARBA" id="ARBA00023136"/>
    </source>
</evidence>
<dbReference type="PROSITE" id="PS50109">
    <property type="entry name" value="HIS_KIN"/>
    <property type="match status" value="1"/>
</dbReference>
<dbReference type="STRING" id="1450648.CLORY_35580"/>
<dbReference type="InterPro" id="IPR050398">
    <property type="entry name" value="HssS/ArlS-like"/>
</dbReference>
<keyword evidence="4" id="KW-0597">Phosphoprotein</keyword>
<evidence type="ECO:0000256" key="5">
    <source>
        <dbReference type="ARBA" id="ARBA00022679"/>
    </source>
</evidence>
<dbReference type="OrthoDB" id="9792991at2"/>
<sequence length="314" mass="35807">MVGILVAAIIILLAYIAYVQVQIRCISKQLDKRLKEHTRQPISIELFNSNLNKLAANINKSFKTEEELRLNVIRNEKEFKELIANISHDLRTPLTAIKGYQQLMDKGELSDKQRKNLSIANKHAEELGQLIEHFFEYSYILNMQPKLQMERINLTNLVTECIIASVTIFEDNGISVNFEETPPIFICADREKVTRIIQNLIRNCVQHSGGEIKVKLSVDTKAVISFQNPIKESPHIEADKIFERFYTGDKARSHSTGLGLSIVKLLAEQMGGSAYAELNGEMLDIRVTLPMIREKRKEIRGLGACFFTLTFKKN</sequence>
<evidence type="ECO:0000256" key="2">
    <source>
        <dbReference type="ARBA" id="ARBA00004141"/>
    </source>
</evidence>
<evidence type="ECO:0000256" key="7">
    <source>
        <dbReference type="ARBA" id="ARBA00022777"/>
    </source>
</evidence>
<dbReference type="SUPFAM" id="SSF47384">
    <property type="entry name" value="Homodimeric domain of signal transducing histidine kinase"/>
    <property type="match status" value="1"/>
</dbReference>
<organism evidence="12 13">
    <name type="scientific">Clostridium oryzae</name>
    <dbReference type="NCBI Taxonomy" id="1450648"/>
    <lineage>
        <taxon>Bacteria</taxon>
        <taxon>Bacillati</taxon>
        <taxon>Bacillota</taxon>
        <taxon>Clostridia</taxon>
        <taxon>Eubacteriales</taxon>
        <taxon>Clostridiaceae</taxon>
        <taxon>Clostridium</taxon>
    </lineage>
</organism>
<dbReference type="PANTHER" id="PTHR45528">
    <property type="entry name" value="SENSOR HISTIDINE KINASE CPXA"/>
    <property type="match status" value="1"/>
</dbReference>
<evidence type="ECO:0000313" key="12">
    <source>
        <dbReference type="EMBL" id="OPJ58491.1"/>
    </source>
</evidence>
<dbReference type="SMART" id="SM00387">
    <property type="entry name" value="HATPase_c"/>
    <property type="match status" value="1"/>
</dbReference>
<dbReference type="InterPro" id="IPR036890">
    <property type="entry name" value="HATPase_C_sf"/>
</dbReference>
<accession>A0A1V4IET4</accession>
<keyword evidence="5 12" id="KW-0808">Transferase</keyword>
<evidence type="ECO:0000313" key="13">
    <source>
        <dbReference type="Proteomes" id="UP000190080"/>
    </source>
</evidence>
<dbReference type="InterPro" id="IPR004358">
    <property type="entry name" value="Sig_transdc_His_kin-like_C"/>
</dbReference>
<dbReference type="PRINTS" id="PR00344">
    <property type="entry name" value="BCTRLSENSOR"/>
</dbReference>
<protein>
    <recommendedName>
        <fullName evidence="3">histidine kinase</fullName>
        <ecNumber evidence="3">2.7.13.3</ecNumber>
    </recommendedName>
</protein>
<dbReference type="InterPro" id="IPR003594">
    <property type="entry name" value="HATPase_dom"/>
</dbReference>
<keyword evidence="9" id="KW-0902">Two-component regulatory system</keyword>
<name>A0A1V4IET4_9CLOT</name>
<dbReference type="InterPro" id="IPR003661">
    <property type="entry name" value="HisK_dim/P_dom"/>
</dbReference>
<gene>
    <name evidence="12" type="primary">walK_3</name>
    <name evidence="12" type="ORF">CLORY_35580</name>
</gene>
<dbReference type="CDD" id="cd00075">
    <property type="entry name" value="HATPase"/>
    <property type="match status" value="1"/>
</dbReference>
<keyword evidence="13" id="KW-1185">Reference proteome</keyword>
<evidence type="ECO:0000256" key="3">
    <source>
        <dbReference type="ARBA" id="ARBA00012438"/>
    </source>
</evidence>
<dbReference type="Gene3D" id="3.30.565.10">
    <property type="entry name" value="Histidine kinase-like ATPase, C-terminal domain"/>
    <property type="match status" value="1"/>
</dbReference>
<dbReference type="GO" id="GO:0005886">
    <property type="term" value="C:plasma membrane"/>
    <property type="evidence" value="ECO:0007669"/>
    <property type="project" value="TreeGrafter"/>
</dbReference>
<dbReference type="InterPro" id="IPR036097">
    <property type="entry name" value="HisK_dim/P_sf"/>
</dbReference>